<feature type="transmembrane region" description="Helical" evidence="1">
    <location>
        <begin position="237"/>
        <end position="257"/>
    </location>
</feature>
<evidence type="ECO:0000256" key="1">
    <source>
        <dbReference type="SAM" id="Phobius"/>
    </source>
</evidence>
<name>A0A3E3HZL6_9FIRM</name>
<feature type="transmembrane region" description="Helical" evidence="1">
    <location>
        <begin position="64"/>
        <end position="83"/>
    </location>
</feature>
<organism evidence="2 4">
    <name type="scientific">Eisenbergiella massiliensis</name>
    <dbReference type="NCBI Taxonomy" id="1720294"/>
    <lineage>
        <taxon>Bacteria</taxon>
        <taxon>Bacillati</taxon>
        <taxon>Bacillota</taxon>
        <taxon>Clostridia</taxon>
        <taxon>Lachnospirales</taxon>
        <taxon>Lachnospiraceae</taxon>
        <taxon>Eisenbergiella</taxon>
    </lineage>
</organism>
<dbReference type="AlphaFoldDB" id="A0A3E3HZL6"/>
<feature type="transmembrane region" description="Helical" evidence="1">
    <location>
        <begin position="333"/>
        <end position="355"/>
    </location>
</feature>
<dbReference type="Pfam" id="PF19484">
    <property type="entry name" value="DUF6020"/>
    <property type="match status" value="1"/>
</dbReference>
<feature type="transmembrane region" description="Helical" evidence="1">
    <location>
        <begin position="139"/>
        <end position="163"/>
    </location>
</feature>
<feature type="transmembrane region" description="Helical" evidence="1">
    <location>
        <begin position="207"/>
        <end position="225"/>
    </location>
</feature>
<feature type="transmembrane region" description="Helical" evidence="1">
    <location>
        <begin position="570"/>
        <end position="590"/>
    </location>
</feature>
<dbReference type="Proteomes" id="UP000261166">
    <property type="component" value="Unassembled WGS sequence"/>
</dbReference>
<feature type="transmembrane region" description="Helical" evidence="1">
    <location>
        <begin position="544"/>
        <end position="564"/>
    </location>
</feature>
<dbReference type="OrthoDB" id="2143989at2"/>
<dbReference type="GeneID" id="97989053"/>
<evidence type="ECO:0008006" key="6">
    <source>
        <dbReference type="Google" id="ProtNLM"/>
    </source>
</evidence>
<sequence length="594" mass="67831">MSMSEGKKKFISAAVTLAGVICLPQMLISSGKGLDFSNSFLSVLVFLLCFPVIHRSLWNGARSIWSFLMSLVLVTACCLGSRLEALGYVWLTDWHMWAAMPFLLLFFMLLTDGLWGILEDAGRYGKQEQEAAGIKRETLYIFLFFLLVWGIVLLAVYPGFFVYDAQDEFNQVAMRRFTTHHPLLHVVLLGGIISLGNKIFASYNAGIALYMVFQMLLMAGCFTYILSYFRQNRAPVWLRRAGVLYFAFFPVIQMYVLCSAKDTLYSAGMLLTIVLLLRLFREKAEFFSDQNKTALLLLSLFSMAAMRHNGFYILLLMIPVIILCAGKNCRVKAAATACTALLLYLLVSNGLAFVLHAQVQENQEMLTVPIQQLARVYTTSPEVMTEEEKSVLLEVLPREALERYTPKLSDSVKIDFNNAAYKADPTRYWRLWWSVGKKAPAVYLNAWLLTSYGFWYPDAVIDVYRGNTVFTYTYEDSSYFGFETELPGTRDSKIPLLNEWFRRLSLELFQQKVPVVSMLFSPGFLFLVYLSGLLFLMRRKQYKTVLAFLPAILNWLTVILGPTYLVRYVLIFWLALPVLAYVVSTGKLCYTNRN</sequence>
<evidence type="ECO:0000313" key="2">
    <source>
        <dbReference type="EMBL" id="RGE57303.1"/>
    </source>
</evidence>
<feature type="transmembrane region" description="Helical" evidence="1">
    <location>
        <begin position="300"/>
        <end position="326"/>
    </location>
</feature>
<reference evidence="2 5" key="1">
    <citation type="submission" date="2018-08" db="EMBL/GenBank/DDBJ databases">
        <title>A genome reference for cultivated species of the human gut microbiota.</title>
        <authorList>
            <person name="Zou Y."/>
            <person name="Xue W."/>
            <person name="Luo G."/>
        </authorList>
    </citation>
    <scope>NUCLEOTIDE SEQUENCE [LARGE SCALE GENOMIC DNA]</scope>
    <source>
        <strain evidence="3 5">AF26-4BH</strain>
        <strain evidence="2">TF05-5AC</strain>
    </source>
</reference>
<dbReference type="RefSeq" id="WP_117530740.1">
    <property type="nucleotide sequence ID" value="NZ_CALBAU010000316.1"/>
</dbReference>
<keyword evidence="1" id="KW-0472">Membrane</keyword>
<dbReference type="InterPro" id="IPR046062">
    <property type="entry name" value="DUF6020"/>
</dbReference>
<dbReference type="EMBL" id="QVLV01000016">
    <property type="protein sequence ID" value="RGE57303.1"/>
    <property type="molecule type" value="Genomic_DNA"/>
</dbReference>
<feature type="transmembrane region" description="Helical" evidence="1">
    <location>
        <begin position="39"/>
        <end position="57"/>
    </location>
</feature>
<keyword evidence="4" id="KW-1185">Reference proteome</keyword>
<feature type="transmembrane region" description="Helical" evidence="1">
    <location>
        <begin position="264"/>
        <end position="280"/>
    </location>
</feature>
<protein>
    <recommendedName>
        <fullName evidence="6">Glycosyltransferase RgtA/B/C/D-like domain-containing protein</fullName>
    </recommendedName>
</protein>
<evidence type="ECO:0000313" key="3">
    <source>
        <dbReference type="EMBL" id="RGE72081.1"/>
    </source>
</evidence>
<keyword evidence="1" id="KW-1133">Transmembrane helix</keyword>
<dbReference type="Proteomes" id="UP000260812">
    <property type="component" value="Unassembled WGS sequence"/>
</dbReference>
<evidence type="ECO:0000313" key="4">
    <source>
        <dbReference type="Proteomes" id="UP000260812"/>
    </source>
</evidence>
<keyword evidence="1" id="KW-0812">Transmembrane</keyword>
<gene>
    <name evidence="3" type="ORF">DWY69_09205</name>
    <name evidence="2" type="ORF">DXC51_19800</name>
</gene>
<proteinExistence type="predicted"/>
<dbReference type="EMBL" id="QVLU01000007">
    <property type="protein sequence ID" value="RGE72081.1"/>
    <property type="molecule type" value="Genomic_DNA"/>
</dbReference>
<comment type="caution">
    <text evidence="2">The sequence shown here is derived from an EMBL/GenBank/DDBJ whole genome shotgun (WGS) entry which is preliminary data.</text>
</comment>
<feature type="transmembrane region" description="Helical" evidence="1">
    <location>
        <begin position="515"/>
        <end position="537"/>
    </location>
</feature>
<accession>A0A3E3HZL6</accession>
<evidence type="ECO:0000313" key="5">
    <source>
        <dbReference type="Proteomes" id="UP000261166"/>
    </source>
</evidence>
<feature type="transmembrane region" description="Helical" evidence="1">
    <location>
        <begin position="95"/>
        <end position="118"/>
    </location>
</feature>